<dbReference type="OrthoDB" id="6144703at2759"/>
<evidence type="ECO:0000313" key="4">
    <source>
        <dbReference type="EnsemblMetazoa" id="XP_022648000"/>
    </source>
</evidence>
<dbReference type="SMART" id="SM00404">
    <property type="entry name" value="PTPc_motif"/>
    <property type="match status" value="2"/>
</dbReference>
<feature type="domain" description="Tyrosine specific protein phosphatases" evidence="3">
    <location>
        <begin position="263"/>
        <end position="340"/>
    </location>
</feature>
<feature type="compositionally biased region" description="Basic and acidic residues" evidence="1">
    <location>
        <begin position="402"/>
        <end position="414"/>
    </location>
</feature>
<dbReference type="SUPFAM" id="SSF52799">
    <property type="entry name" value="(Phosphotyrosine protein) phosphatases II"/>
    <property type="match status" value="2"/>
</dbReference>
<dbReference type="RefSeq" id="XP_022648000.1">
    <property type="nucleotide sequence ID" value="XM_022792265.1"/>
</dbReference>
<feature type="compositionally biased region" description="Gly residues" evidence="1">
    <location>
        <begin position="1"/>
        <end position="18"/>
    </location>
</feature>
<dbReference type="EnsemblMetazoa" id="XM_022792265">
    <property type="protein sequence ID" value="XP_022648000"/>
    <property type="gene ID" value="LOC111244817"/>
</dbReference>
<dbReference type="OMA" id="ATKVETH"/>
<proteinExistence type="predicted"/>
<dbReference type="Proteomes" id="UP000594260">
    <property type="component" value="Unplaced"/>
</dbReference>
<dbReference type="InterPro" id="IPR000242">
    <property type="entry name" value="PTP_cat"/>
</dbReference>
<dbReference type="InterPro" id="IPR016130">
    <property type="entry name" value="Tyr_Pase_AS"/>
</dbReference>
<feature type="region of interest" description="Disordered" evidence="1">
    <location>
        <begin position="1"/>
        <end position="36"/>
    </location>
</feature>
<dbReference type="InterPro" id="IPR000387">
    <property type="entry name" value="Tyr_Pase_dom"/>
</dbReference>
<dbReference type="CDD" id="cd00047">
    <property type="entry name" value="PTPc"/>
    <property type="match status" value="1"/>
</dbReference>
<dbReference type="FunFam" id="3.90.190.10:FF:000062">
    <property type="entry name" value="Receptor-type tyrosine-protein phosphatase kappa"/>
    <property type="match status" value="1"/>
</dbReference>
<dbReference type="PRINTS" id="PR00700">
    <property type="entry name" value="PRTYPHPHTASE"/>
</dbReference>
<reference evidence="4" key="1">
    <citation type="submission" date="2021-01" db="UniProtKB">
        <authorList>
            <consortium name="EnsemblMetazoa"/>
        </authorList>
    </citation>
    <scope>IDENTIFICATION</scope>
</reference>
<dbReference type="CTD" id="35091"/>
<feature type="domain" description="Tyrosine-protein phosphatase" evidence="2">
    <location>
        <begin position="381"/>
        <end position="653"/>
    </location>
</feature>
<accession>A0A7M7J7P8</accession>
<feature type="domain" description="Tyrosine specific protein phosphatases" evidence="3">
    <location>
        <begin position="572"/>
        <end position="644"/>
    </location>
</feature>
<evidence type="ECO:0000313" key="5">
    <source>
        <dbReference type="Proteomes" id="UP000594260"/>
    </source>
</evidence>
<dbReference type="GeneID" id="111244817"/>
<dbReference type="Pfam" id="PF00102">
    <property type="entry name" value="Y_phosphatase"/>
    <property type="match status" value="2"/>
</dbReference>
<evidence type="ECO:0000259" key="3">
    <source>
        <dbReference type="PROSITE" id="PS50056"/>
    </source>
</evidence>
<name>A0A7M7J7P8_VARDE</name>
<keyword evidence="5" id="KW-1185">Reference proteome</keyword>
<dbReference type="PROSITE" id="PS50055">
    <property type="entry name" value="TYR_PHOSPHATASE_PTP"/>
    <property type="match status" value="2"/>
</dbReference>
<dbReference type="InterPro" id="IPR003595">
    <property type="entry name" value="Tyr_Pase_cat"/>
</dbReference>
<dbReference type="InterPro" id="IPR050348">
    <property type="entry name" value="Protein-Tyr_Phosphatase"/>
</dbReference>
<sequence>MPRTAGGTGGGGKNGGARGRLSRSAGSAKRSRRRRATGAFDPINALNQSFINVGIASLSKGTYFVPKKALGFADFSRHCKLLHKNKHLLRTEFMLATKSESHSQRHANKPANDLKNSYKKLLPYDYNRVVLSTTDDQEDSDYINATYVDSLLRPNAYIAAQGPNDETVADFWRMIWESKACVVVMLTRVFDFVRVMCTQYWPTENHKVVQHGNITVTLLGEDTLANFTLRALLVKQGAEQRQIHQFHFTNWPIHTQPFSNALLDFRRRVRTVCQQYSSKHSNLAPLIVHCSDGCGRTGTYLAIDANLELAEEEAVYDVLAYTRLLRSARKGMVESMEQYLYIYDTLDEAFMCGKTWFSVTEIAHKFKQKSQKNPITRVNDYQREYAKVSKMSTRLSIGDCAGGHRPENREKNRDITTVPPDNFRPYLTTFQSNDNTDYINAVFVDGYTRSKEYIVTEWPLQSTAQDVWSLIYDHGCNAVVILCDPPPSHTFPAFWPTERDKRMKYGPVFTVDVVSYSHYQKIKSWIFRINKKVVSLTELMAGVKAEPKTTQFFQITCWPEGHRVPTSTNTLVEMMNMVERWRQRTTYGPVLVISHNGKSRAGVYCAANVAIEQVIEHGEIDVFQAVRTVRRHRVQLVENMTEYKYCYDLVQHYVVHYLNKDSVRPAVIASGSENKDESGEQQSSGTRQFTLQAYVVRRLVPVAAVTRRSFSRLLYHQQMKTRKVPLPLLLLRERLRKAIISQTKYGSGAGQQGDRNERMVRQAQEPTCFTIQGDVRTISLFRIHFEKLHLAQSGLYLE</sequence>
<dbReference type="SMART" id="SM00194">
    <property type="entry name" value="PTPc"/>
    <property type="match status" value="2"/>
</dbReference>
<evidence type="ECO:0000259" key="2">
    <source>
        <dbReference type="PROSITE" id="PS50055"/>
    </source>
</evidence>
<dbReference type="GO" id="GO:0048666">
    <property type="term" value="P:neuron development"/>
    <property type="evidence" value="ECO:0007669"/>
    <property type="project" value="UniProtKB-ARBA"/>
</dbReference>
<dbReference type="Gene3D" id="3.90.190.10">
    <property type="entry name" value="Protein tyrosine phosphatase superfamily"/>
    <property type="match status" value="2"/>
</dbReference>
<dbReference type="InterPro" id="IPR029021">
    <property type="entry name" value="Prot-tyrosine_phosphatase-like"/>
</dbReference>
<organism evidence="4 5">
    <name type="scientific">Varroa destructor</name>
    <name type="common">Honeybee mite</name>
    <dbReference type="NCBI Taxonomy" id="109461"/>
    <lineage>
        <taxon>Eukaryota</taxon>
        <taxon>Metazoa</taxon>
        <taxon>Ecdysozoa</taxon>
        <taxon>Arthropoda</taxon>
        <taxon>Chelicerata</taxon>
        <taxon>Arachnida</taxon>
        <taxon>Acari</taxon>
        <taxon>Parasitiformes</taxon>
        <taxon>Mesostigmata</taxon>
        <taxon>Gamasina</taxon>
        <taxon>Dermanyssoidea</taxon>
        <taxon>Varroidae</taxon>
        <taxon>Varroa</taxon>
    </lineage>
</organism>
<dbReference type="PROSITE" id="PS50056">
    <property type="entry name" value="TYR_PHOSPHATASE_2"/>
    <property type="match status" value="2"/>
</dbReference>
<dbReference type="GO" id="GO:0004725">
    <property type="term" value="F:protein tyrosine phosphatase activity"/>
    <property type="evidence" value="ECO:0007669"/>
    <property type="project" value="InterPro"/>
</dbReference>
<feature type="domain" description="Tyrosine-protein phosphatase" evidence="2">
    <location>
        <begin position="89"/>
        <end position="349"/>
    </location>
</feature>
<dbReference type="InParanoid" id="A0A7M7J7P8"/>
<dbReference type="PANTHER" id="PTHR19134">
    <property type="entry name" value="RECEPTOR-TYPE TYROSINE-PROTEIN PHOSPHATASE"/>
    <property type="match status" value="1"/>
</dbReference>
<evidence type="ECO:0000256" key="1">
    <source>
        <dbReference type="SAM" id="MobiDB-lite"/>
    </source>
</evidence>
<feature type="region of interest" description="Disordered" evidence="1">
    <location>
        <begin position="399"/>
        <end position="418"/>
    </location>
</feature>
<dbReference type="FunCoup" id="A0A7M7J7P8">
    <property type="interactions" value="84"/>
</dbReference>
<dbReference type="KEGG" id="vde:111244817"/>
<dbReference type="FunFam" id="3.90.190.10:FF:000070">
    <property type="entry name" value="Receptor-type tyrosine-protein phosphatase kappa"/>
    <property type="match status" value="1"/>
</dbReference>
<dbReference type="AlphaFoldDB" id="A0A7M7J7P8"/>
<protein>
    <recommendedName>
        <fullName evidence="6">Receptor-type tyrosine-protein phosphatase kappa</fullName>
    </recommendedName>
</protein>
<dbReference type="PANTHER" id="PTHR19134:SF561">
    <property type="entry name" value="PROTEIN TYROSINE PHOSPHATASE 36E, ISOFORM A"/>
    <property type="match status" value="1"/>
</dbReference>
<dbReference type="PROSITE" id="PS00383">
    <property type="entry name" value="TYR_PHOSPHATASE_1"/>
    <property type="match status" value="1"/>
</dbReference>
<evidence type="ECO:0008006" key="6">
    <source>
        <dbReference type="Google" id="ProtNLM"/>
    </source>
</evidence>